<feature type="domain" description="C2H2-type" evidence="8">
    <location>
        <begin position="488"/>
        <end position="516"/>
    </location>
</feature>
<dbReference type="Pfam" id="PF00096">
    <property type="entry name" value="zf-C2H2"/>
    <property type="match status" value="3"/>
</dbReference>
<evidence type="ECO:0000256" key="5">
    <source>
        <dbReference type="ARBA" id="ARBA00023242"/>
    </source>
</evidence>
<evidence type="ECO:0000259" key="8">
    <source>
        <dbReference type="PROSITE" id="PS50157"/>
    </source>
</evidence>
<name>A0A0L7L2B6_OPEBR</name>
<dbReference type="InterPro" id="IPR013087">
    <property type="entry name" value="Znf_C2H2_type"/>
</dbReference>
<feature type="domain" description="C2H2-type" evidence="8">
    <location>
        <begin position="459"/>
        <end position="487"/>
    </location>
</feature>
<dbReference type="AlphaFoldDB" id="A0A0L7L2B6"/>
<proteinExistence type="predicted"/>
<dbReference type="PANTHER" id="PTHR24393">
    <property type="entry name" value="ZINC FINGER PROTEIN"/>
    <property type="match status" value="1"/>
</dbReference>
<feature type="compositionally biased region" description="Basic residues" evidence="7">
    <location>
        <begin position="1"/>
        <end position="21"/>
    </location>
</feature>
<feature type="domain" description="C2H2-type" evidence="8">
    <location>
        <begin position="204"/>
        <end position="231"/>
    </location>
</feature>
<feature type="compositionally biased region" description="Polar residues" evidence="7">
    <location>
        <begin position="22"/>
        <end position="42"/>
    </location>
</feature>
<dbReference type="STRING" id="104452.A0A0L7L2B6"/>
<evidence type="ECO:0000256" key="6">
    <source>
        <dbReference type="PROSITE-ProRule" id="PRU00042"/>
    </source>
</evidence>
<feature type="region of interest" description="Disordered" evidence="7">
    <location>
        <begin position="132"/>
        <end position="188"/>
    </location>
</feature>
<organism evidence="9 10">
    <name type="scientific">Operophtera brumata</name>
    <name type="common">Winter moth</name>
    <name type="synonym">Phalaena brumata</name>
    <dbReference type="NCBI Taxonomy" id="104452"/>
    <lineage>
        <taxon>Eukaryota</taxon>
        <taxon>Metazoa</taxon>
        <taxon>Ecdysozoa</taxon>
        <taxon>Arthropoda</taxon>
        <taxon>Hexapoda</taxon>
        <taxon>Insecta</taxon>
        <taxon>Pterygota</taxon>
        <taxon>Neoptera</taxon>
        <taxon>Endopterygota</taxon>
        <taxon>Lepidoptera</taxon>
        <taxon>Glossata</taxon>
        <taxon>Ditrysia</taxon>
        <taxon>Geometroidea</taxon>
        <taxon>Geometridae</taxon>
        <taxon>Larentiinae</taxon>
        <taxon>Operophtera</taxon>
    </lineage>
</organism>
<dbReference type="GO" id="GO:0008270">
    <property type="term" value="F:zinc ion binding"/>
    <property type="evidence" value="ECO:0007669"/>
    <property type="project" value="UniProtKB-KW"/>
</dbReference>
<keyword evidence="4" id="KW-0862">Zinc</keyword>
<evidence type="ECO:0000256" key="4">
    <source>
        <dbReference type="ARBA" id="ARBA00022833"/>
    </source>
</evidence>
<keyword evidence="2" id="KW-0677">Repeat</keyword>
<feature type="domain" description="C2H2-type" evidence="8">
    <location>
        <begin position="349"/>
        <end position="377"/>
    </location>
</feature>
<dbReference type="PANTHER" id="PTHR24393:SF85">
    <property type="entry name" value="FI01120P"/>
    <property type="match status" value="1"/>
</dbReference>
<feature type="domain" description="C2H2-type" evidence="8">
    <location>
        <begin position="293"/>
        <end position="315"/>
    </location>
</feature>
<keyword evidence="5" id="KW-0539">Nucleus</keyword>
<sequence length="624" mass="72925">MANVKGRVKAPKSATRGRGRGNSKQSLTGVKNTSDSAKTVTEYSVGPRRAGDLTALQQVLMQNEAINFNKCTEKLLKLNQSTKIPKPRKQRIRKPKVEKIPRFVTKTVKTVSNNNEIGISDQNDTHAALQNLHIPNPEYKKRPTKRTKTSPCKTKNSNAKISKKETAPKNNPRKQIKKNKPNDKTVKTKQVTLSNGLVLTLELFQCDHCQKMFSSKASLRRHMYTHLQLEPHQCKKCSKKFRYKMHLQNHINKHHKELKNFVPMLCQICDKEFLLQENLELHLSTHIKNENSFKCVFCNKKFSYHLLLTQHEKQHLLTGKYQCSVCQLSFDSTTRLKFHMKSHLKIKDYICQHCGKEFLRMNSLRRHVQICHSGHRLQCPVCMKKLKGHLTEHMRTHAQARPHECDLCGQRFTQSTQLTVHRRCHTGERPFICRICDRQFTHSNSLMLHIRRHTGEKPFQCAVCPLSFSQLPHMKTHLIKIHKQDSPYKCHKCDTFFKMKKQVESHVKNCKVGERELTFEEKIQASVQYEEVQIETPMSISRMRYLLALLLTMVANKQRLKFLGFNKRPIDDLLLESIEAIGQTPCRDHGSKQTYRHCWKGPYPPIKWRNLKKNIRPLKKFWRS</sequence>
<evidence type="ECO:0000256" key="2">
    <source>
        <dbReference type="ARBA" id="ARBA00022737"/>
    </source>
</evidence>
<evidence type="ECO:0000313" key="10">
    <source>
        <dbReference type="Proteomes" id="UP000037510"/>
    </source>
</evidence>
<dbReference type="PROSITE" id="PS50157">
    <property type="entry name" value="ZINC_FINGER_C2H2_2"/>
    <property type="match status" value="10"/>
</dbReference>
<dbReference type="GO" id="GO:0001228">
    <property type="term" value="F:DNA-binding transcription activator activity, RNA polymerase II-specific"/>
    <property type="evidence" value="ECO:0007669"/>
    <property type="project" value="TreeGrafter"/>
</dbReference>
<feature type="domain" description="C2H2-type" evidence="8">
    <location>
        <begin position="321"/>
        <end position="348"/>
    </location>
</feature>
<dbReference type="InterPro" id="IPR036236">
    <property type="entry name" value="Znf_C2H2_sf"/>
</dbReference>
<feature type="region of interest" description="Disordered" evidence="7">
    <location>
        <begin position="1"/>
        <end position="43"/>
    </location>
</feature>
<dbReference type="FunFam" id="3.30.160.60:FF:000303">
    <property type="entry name" value="Zinc finger protein 41"/>
    <property type="match status" value="1"/>
</dbReference>
<dbReference type="PROSITE" id="PS00028">
    <property type="entry name" value="ZINC_FINGER_C2H2_1"/>
    <property type="match status" value="8"/>
</dbReference>
<feature type="domain" description="C2H2-type" evidence="8">
    <location>
        <begin position="431"/>
        <end position="458"/>
    </location>
</feature>
<evidence type="ECO:0000256" key="7">
    <source>
        <dbReference type="SAM" id="MobiDB-lite"/>
    </source>
</evidence>
<feature type="domain" description="C2H2-type" evidence="8">
    <location>
        <begin position="232"/>
        <end position="259"/>
    </location>
</feature>
<dbReference type="EMBL" id="JTDY01003520">
    <property type="protein sequence ID" value="KOB69419.1"/>
    <property type="molecule type" value="Genomic_DNA"/>
</dbReference>
<dbReference type="Gene3D" id="3.30.160.60">
    <property type="entry name" value="Classic Zinc Finger"/>
    <property type="match status" value="6"/>
</dbReference>
<keyword evidence="3 6" id="KW-0863">Zinc-finger</keyword>
<reference evidence="9 10" key="1">
    <citation type="journal article" date="2015" name="Genome Biol. Evol.">
        <title>The genome of winter moth (Operophtera brumata) provides a genomic perspective on sexual dimorphism and phenology.</title>
        <authorList>
            <person name="Derks M.F."/>
            <person name="Smit S."/>
            <person name="Salis L."/>
            <person name="Schijlen E."/>
            <person name="Bossers A."/>
            <person name="Mateman C."/>
            <person name="Pijl A.S."/>
            <person name="de Ridder D."/>
            <person name="Groenen M.A."/>
            <person name="Visser M.E."/>
            <person name="Megens H.J."/>
        </authorList>
    </citation>
    <scope>NUCLEOTIDE SEQUENCE [LARGE SCALE GENOMIC DNA]</scope>
    <source>
        <strain evidence="9">WM2013NL</strain>
        <tissue evidence="9">Head and thorax</tissue>
    </source>
</reference>
<evidence type="ECO:0000313" key="9">
    <source>
        <dbReference type="EMBL" id="KOB69419.1"/>
    </source>
</evidence>
<dbReference type="FunFam" id="3.30.160.60:FF:002343">
    <property type="entry name" value="Zinc finger protein 33A"/>
    <property type="match status" value="1"/>
</dbReference>
<dbReference type="SUPFAM" id="SSF57667">
    <property type="entry name" value="beta-beta-alpha zinc fingers"/>
    <property type="match status" value="6"/>
</dbReference>
<protein>
    <recommendedName>
        <fullName evidence="8">C2H2-type domain-containing protein</fullName>
    </recommendedName>
</protein>
<dbReference type="GO" id="GO:0005634">
    <property type="term" value="C:nucleus"/>
    <property type="evidence" value="ECO:0007669"/>
    <property type="project" value="TreeGrafter"/>
</dbReference>
<feature type="domain" description="C2H2-type" evidence="8">
    <location>
        <begin position="264"/>
        <end position="291"/>
    </location>
</feature>
<dbReference type="SMART" id="SM00355">
    <property type="entry name" value="ZnF_C2H2"/>
    <property type="match status" value="11"/>
</dbReference>
<keyword evidence="10" id="KW-1185">Reference proteome</keyword>
<evidence type="ECO:0000256" key="1">
    <source>
        <dbReference type="ARBA" id="ARBA00022723"/>
    </source>
</evidence>
<evidence type="ECO:0000256" key="3">
    <source>
        <dbReference type="ARBA" id="ARBA00022771"/>
    </source>
</evidence>
<gene>
    <name evidence="9" type="ORF">OBRU01_17242</name>
</gene>
<feature type="domain" description="C2H2-type" evidence="8">
    <location>
        <begin position="403"/>
        <end position="430"/>
    </location>
</feature>
<accession>A0A0L7L2B6</accession>
<dbReference type="FunFam" id="3.30.160.60:FF:000446">
    <property type="entry name" value="Zinc finger protein"/>
    <property type="match status" value="2"/>
</dbReference>
<dbReference type="GO" id="GO:0000978">
    <property type="term" value="F:RNA polymerase II cis-regulatory region sequence-specific DNA binding"/>
    <property type="evidence" value="ECO:0007669"/>
    <property type="project" value="TreeGrafter"/>
</dbReference>
<keyword evidence="1" id="KW-0479">Metal-binding</keyword>
<dbReference type="Proteomes" id="UP000037510">
    <property type="component" value="Unassembled WGS sequence"/>
</dbReference>
<comment type="caution">
    <text evidence="9">The sequence shown here is derived from an EMBL/GenBank/DDBJ whole genome shotgun (WGS) entry which is preliminary data.</text>
</comment>